<reference evidence="2 3" key="1">
    <citation type="submission" date="2024-06" db="EMBL/GenBank/DDBJ databases">
        <authorList>
            <person name="Pan Q."/>
            <person name="Wen M."/>
            <person name="Jouanno E."/>
            <person name="Zahm M."/>
            <person name="Klopp C."/>
            <person name="Cabau C."/>
            <person name="Louis A."/>
            <person name="Berthelot C."/>
            <person name="Parey E."/>
            <person name="Roest Crollius H."/>
            <person name="Montfort J."/>
            <person name="Robinson-Rechavi M."/>
            <person name="Bouchez O."/>
            <person name="Lampietro C."/>
            <person name="Lopez Roques C."/>
            <person name="Donnadieu C."/>
            <person name="Postlethwait J."/>
            <person name="Bobe J."/>
            <person name="Verreycken H."/>
            <person name="Guiguen Y."/>
        </authorList>
    </citation>
    <scope>NUCLEOTIDE SEQUENCE [LARGE SCALE GENOMIC DNA]</scope>
    <source>
        <strain evidence="2">Up_M1</strain>
        <tissue evidence="2">Testis</tissue>
    </source>
</reference>
<dbReference type="EMBL" id="JAGEUA010000002">
    <property type="protein sequence ID" value="KAL1006353.1"/>
    <property type="molecule type" value="Genomic_DNA"/>
</dbReference>
<dbReference type="AlphaFoldDB" id="A0ABD0XBL8"/>
<feature type="compositionally biased region" description="Basic and acidic residues" evidence="1">
    <location>
        <begin position="277"/>
        <end position="296"/>
    </location>
</feature>
<feature type="compositionally biased region" description="Basic residues" evidence="1">
    <location>
        <begin position="297"/>
        <end position="306"/>
    </location>
</feature>
<accession>A0ABD0XBL8</accession>
<evidence type="ECO:0000313" key="2">
    <source>
        <dbReference type="EMBL" id="KAL1006353.1"/>
    </source>
</evidence>
<feature type="region of interest" description="Disordered" evidence="1">
    <location>
        <begin position="396"/>
        <end position="421"/>
    </location>
</feature>
<feature type="region of interest" description="Disordered" evidence="1">
    <location>
        <begin position="73"/>
        <end position="374"/>
    </location>
</feature>
<dbReference type="Proteomes" id="UP001557470">
    <property type="component" value="Unassembled WGS sequence"/>
</dbReference>
<proteinExistence type="predicted"/>
<organism evidence="2 3">
    <name type="scientific">Umbra pygmaea</name>
    <name type="common">Eastern mudminnow</name>
    <dbReference type="NCBI Taxonomy" id="75934"/>
    <lineage>
        <taxon>Eukaryota</taxon>
        <taxon>Metazoa</taxon>
        <taxon>Chordata</taxon>
        <taxon>Craniata</taxon>
        <taxon>Vertebrata</taxon>
        <taxon>Euteleostomi</taxon>
        <taxon>Actinopterygii</taxon>
        <taxon>Neopterygii</taxon>
        <taxon>Teleostei</taxon>
        <taxon>Protacanthopterygii</taxon>
        <taxon>Esociformes</taxon>
        <taxon>Umbridae</taxon>
        <taxon>Umbra</taxon>
    </lineage>
</organism>
<gene>
    <name evidence="2" type="ORF">UPYG_G00071250</name>
</gene>
<sequence>MGGNVTLRSQKCSTGGRIIVVATILGDSRKKLTEIVSKRTMDLSLSDALTDSGPQPGPEGLVERDFVTQLEAETFDDQVGETVGKTDYIPLLDNDDTRADADPALENGEQDGHGAQKPGSKVTPGGRISAPRPEPQGEVRPNSTDQRGFGGADFLSGSISDHTDPWSSQPNNPAQTMDTSLTGGFSGFSQPVMGLNVDIGAAPLSADRPPSIAEPQTPPSQTANTPRDMSAGALGDGWPDQACIPTDLPFTPSVSTVISRHASHLAASPEEAPDSGWPHRESSAAGEEREGYDRKQQQQKKKKKRKPRDDLYDLGDVRGQPEAQAENNPPEGHHRVSPRRDRERTEGGWEREDQGRVGGRGKKSKSRKKLPEEWGVTAEPFVSSSGVQLPEGVLDQLVPQHPPHPAHLNTQPPESPYSSMALSPATEEFYPEGLIPSSLTQDLLSLTSPPSPPPALGLKSKDTFPVAPCPADPFTTSYQDLLMDTENANMGGADGSFSMAFPLASPHHQPAVRVMFDPDPSVQDVHMKDDMSFSSAHQPECDLSPLVQLSELTATAPPFSPSDSPWLLHDSLSNSGNTPGRSLPLGLAFDTPSPAPLRSPKTGPEFHPREGKEAKSPSQKIPNKPRSSSSSSSSTKSPTSPGNSGLNPAAKPFFPSFADPSEPPTVVVAAPVSGGLL</sequence>
<feature type="region of interest" description="Disordered" evidence="1">
    <location>
        <begin position="570"/>
        <end position="677"/>
    </location>
</feature>
<evidence type="ECO:0008006" key="4">
    <source>
        <dbReference type="Google" id="ProtNLM"/>
    </source>
</evidence>
<protein>
    <recommendedName>
        <fullName evidence="4">Microtubule-associated protein 4</fullName>
    </recommendedName>
</protein>
<evidence type="ECO:0000256" key="1">
    <source>
        <dbReference type="SAM" id="MobiDB-lite"/>
    </source>
</evidence>
<feature type="compositionally biased region" description="Basic residues" evidence="1">
    <location>
        <begin position="359"/>
        <end position="368"/>
    </location>
</feature>
<evidence type="ECO:0000313" key="3">
    <source>
        <dbReference type="Proteomes" id="UP001557470"/>
    </source>
</evidence>
<feature type="compositionally biased region" description="Polar residues" evidence="1">
    <location>
        <begin position="571"/>
        <end position="580"/>
    </location>
</feature>
<keyword evidence="3" id="KW-1185">Reference proteome</keyword>
<feature type="compositionally biased region" description="Low complexity" evidence="1">
    <location>
        <begin position="622"/>
        <end position="645"/>
    </location>
</feature>
<feature type="region of interest" description="Disordered" evidence="1">
    <location>
        <begin position="441"/>
        <end position="461"/>
    </location>
</feature>
<feature type="compositionally biased region" description="Polar residues" evidence="1">
    <location>
        <begin position="157"/>
        <end position="189"/>
    </location>
</feature>
<feature type="compositionally biased region" description="Basic and acidic residues" evidence="1">
    <location>
        <begin position="331"/>
        <end position="355"/>
    </location>
</feature>
<name>A0ABD0XBL8_UMBPY</name>
<feature type="compositionally biased region" description="Basic and acidic residues" evidence="1">
    <location>
        <begin position="604"/>
        <end position="615"/>
    </location>
</feature>
<feature type="compositionally biased region" description="Polar residues" evidence="1">
    <location>
        <begin position="408"/>
        <end position="421"/>
    </location>
</feature>
<comment type="caution">
    <text evidence="2">The sequence shown here is derived from an EMBL/GenBank/DDBJ whole genome shotgun (WGS) entry which is preliminary data.</text>
</comment>